<dbReference type="InterPro" id="IPR036388">
    <property type="entry name" value="WH-like_DNA-bd_sf"/>
</dbReference>
<gene>
    <name evidence="5" type="ORF">GA0074694_4804</name>
</gene>
<dbReference type="Gene3D" id="1.10.10.10">
    <property type="entry name" value="Winged helix-like DNA-binding domain superfamily/Winged helix DNA-binding domain"/>
    <property type="match status" value="1"/>
</dbReference>
<dbReference type="InterPro" id="IPR011711">
    <property type="entry name" value="GntR_C"/>
</dbReference>
<dbReference type="EMBL" id="FMHU01000002">
    <property type="protein sequence ID" value="SCL27410.1"/>
    <property type="molecule type" value="Genomic_DNA"/>
</dbReference>
<dbReference type="Proteomes" id="UP000198906">
    <property type="component" value="Unassembled WGS sequence"/>
</dbReference>
<dbReference type="Pfam" id="PF07729">
    <property type="entry name" value="FCD"/>
    <property type="match status" value="1"/>
</dbReference>
<dbReference type="STRING" id="47866.GA0074694_4804"/>
<keyword evidence="1" id="KW-0805">Transcription regulation</keyword>
<dbReference type="GO" id="GO:0003700">
    <property type="term" value="F:DNA-binding transcription factor activity"/>
    <property type="evidence" value="ECO:0007669"/>
    <property type="project" value="InterPro"/>
</dbReference>
<evidence type="ECO:0000313" key="5">
    <source>
        <dbReference type="EMBL" id="SCL27410.1"/>
    </source>
</evidence>
<evidence type="ECO:0000313" key="6">
    <source>
        <dbReference type="Proteomes" id="UP000198906"/>
    </source>
</evidence>
<dbReference type="PROSITE" id="PS50949">
    <property type="entry name" value="HTH_GNTR"/>
    <property type="match status" value="1"/>
</dbReference>
<dbReference type="InterPro" id="IPR008920">
    <property type="entry name" value="TF_FadR/GntR_C"/>
</dbReference>
<organism evidence="5 6">
    <name type="scientific">Micromonospora inyonensis</name>
    <dbReference type="NCBI Taxonomy" id="47866"/>
    <lineage>
        <taxon>Bacteria</taxon>
        <taxon>Bacillati</taxon>
        <taxon>Actinomycetota</taxon>
        <taxon>Actinomycetes</taxon>
        <taxon>Micromonosporales</taxon>
        <taxon>Micromonosporaceae</taxon>
        <taxon>Micromonospora</taxon>
    </lineage>
</organism>
<keyword evidence="2 5" id="KW-0238">DNA-binding</keyword>
<reference evidence="6" key="1">
    <citation type="submission" date="2016-06" db="EMBL/GenBank/DDBJ databases">
        <authorList>
            <person name="Varghese N."/>
        </authorList>
    </citation>
    <scope>NUCLEOTIDE SEQUENCE [LARGE SCALE GENOMIC DNA]</scope>
    <source>
        <strain evidence="6">DSM 46123</strain>
    </source>
</reference>
<dbReference type="Pfam" id="PF00392">
    <property type="entry name" value="GntR"/>
    <property type="match status" value="1"/>
</dbReference>
<dbReference type="SUPFAM" id="SSF48008">
    <property type="entry name" value="GntR ligand-binding domain-like"/>
    <property type="match status" value="1"/>
</dbReference>
<accession>A0A1C6SD77</accession>
<name>A0A1C6SD77_9ACTN</name>
<evidence type="ECO:0000256" key="2">
    <source>
        <dbReference type="ARBA" id="ARBA00023125"/>
    </source>
</evidence>
<keyword evidence="6" id="KW-1185">Reference proteome</keyword>
<keyword evidence="3" id="KW-0804">Transcription</keyword>
<dbReference type="AlphaFoldDB" id="A0A1C6SD77"/>
<dbReference type="PANTHER" id="PTHR43537:SF5">
    <property type="entry name" value="UXU OPERON TRANSCRIPTIONAL REGULATOR"/>
    <property type="match status" value="1"/>
</dbReference>
<dbReference type="PANTHER" id="PTHR43537">
    <property type="entry name" value="TRANSCRIPTIONAL REGULATOR, GNTR FAMILY"/>
    <property type="match status" value="1"/>
</dbReference>
<feature type="domain" description="HTH gntR-type" evidence="4">
    <location>
        <begin position="8"/>
        <end position="75"/>
    </location>
</feature>
<protein>
    <submittedName>
        <fullName evidence="5">DNA-binding transcriptional regulator, GntR family</fullName>
    </submittedName>
</protein>
<dbReference type="RefSeq" id="WP_091461879.1">
    <property type="nucleotide sequence ID" value="NZ_FMHU01000002.1"/>
</dbReference>
<dbReference type="SMART" id="SM00345">
    <property type="entry name" value="HTH_GNTR"/>
    <property type="match status" value="1"/>
</dbReference>
<dbReference type="SMART" id="SM00895">
    <property type="entry name" value="FCD"/>
    <property type="match status" value="1"/>
</dbReference>
<dbReference type="GO" id="GO:0003677">
    <property type="term" value="F:DNA binding"/>
    <property type="evidence" value="ECO:0007669"/>
    <property type="project" value="UniProtKB-KW"/>
</dbReference>
<dbReference type="Gene3D" id="1.20.120.530">
    <property type="entry name" value="GntR ligand-binding domain-like"/>
    <property type="match status" value="1"/>
</dbReference>
<evidence type="ECO:0000256" key="3">
    <source>
        <dbReference type="ARBA" id="ARBA00023163"/>
    </source>
</evidence>
<evidence type="ECO:0000256" key="1">
    <source>
        <dbReference type="ARBA" id="ARBA00023015"/>
    </source>
</evidence>
<dbReference type="SUPFAM" id="SSF46785">
    <property type="entry name" value="Winged helix' DNA-binding domain"/>
    <property type="match status" value="1"/>
</dbReference>
<evidence type="ECO:0000259" key="4">
    <source>
        <dbReference type="PROSITE" id="PS50949"/>
    </source>
</evidence>
<dbReference type="InterPro" id="IPR000524">
    <property type="entry name" value="Tscrpt_reg_HTH_GntR"/>
</dbReference>
<proteinExistence type="predicted"/>
<dbReference type="InterPro" id="IPR036390">
    <property type="entry name" value="WH_DNA-bd_sf"/>
</dbReference>
<sequence length="225" mass="24483">MSARAKPVSVVDAIARDLRRAVLSGELAAGTPLTEWEVAKRYEVARPTGKAAVEQLVYDRLLVRDNHRSARVVTLGAEDVRDIYRTRAHIEGEAARRLARARTDVPAARAANAEISALTDDSVLEVVGPDMRFHTALVDALGSPRISRMYGSLVTEATLCMTQVQGRHLLETTLIAAEHEQLLDLIAEGEESEAVALLELHLARARERLVRAIGGVAQSEAVARP</sequence>